<evidence type="ECO:0000313" key="2">
    <source>
        <dbReference type="Proteomes" id="UP000571084"/>
    </source>
</evidence>
<comment type="caution">
    <text evidence="1">The sequence shown here is derived from an EMBL/GenBank/DDBJ whole genome shotgun (WGS) entry which is preliminary data.</text>
</comment>
<protein>
    <recommendedName>
        <fullName evidence="3">GTPase</fullName>
    </recommendedName>
</protein>
<evidence type="ECO:0000313" key="1">
    <source>
        <dbReference type="EMBL" id="MBB5200234.1"/>
    </source>
</evidence>
<keyword evidence="2" id="KW-1185">Reference proteome</keyword>
<proteinExistence type="predicted"/>
<dbReference type="EMBL" id="JACHHQ010000004">
    <property type="protein sequence ID" value="MBB5200234.1"/>
    <property type="molecule type" value="Genomic_DNA"/>
</dbReference>
<sequence>MTLIVSKAIIFDTPRSVLIPSLTSLTLVTGPTAFARERAIWQSIKVGTEFTHSPRDLAGSAQGTIGVLLEGLPDGKSDLELPEPGIDVRRVAPGCLCCVGNLTLRVTLNRMLRSRPRRLFISIANVTHIETIRILLRSPPYDAWLTLTADIVI</sequence>
<dbReference type="AlphaFoldDB" id="A0A840RU74"/>
<dbReference type="RefSeq" id="WP_245182122.1">
    <property type="nucleotide sequence ID" value="NZ_JAAOZT010000001.1"/>
</dbReference>
<evidence type="ECO:0008006" key="3">
    <source>
        <dbReference type="Google" id="ProtNLM"/>
    </source>
</evidence>
<name>A0A840RU74_9BURK</name>
<dbReference type="Proteomes" id="UP000571084">
    <property type="component" value="Unassembled WGS sequence"/>
</dbReference>
<accession>A0A840RU74</accession>
<gene>
    <name evidence="1" type="ORF">HNR39_002069</name>
</gene>
<organism evidence="1 2">
    <name type="scientific">Glaciimonas immobilis</name>
    <dbReference type="NCBI Taxonomy" id="728004"/>
    <lineage>
        <taxon>Bacteria</taxon>
        <taxon>Pseudomonadati</taxon>
        <taxon>Pseudomonadota</taxon>
        <taxon>Betaproteobacteria</taxon>
        <taxon>Burkholderiales</taxon>
        <taxon>Oxalobacteraceae</taxon>
        <taxon>Glaciimonas</taxon>
    </lineage>
</organism>
<reference evidence="1 2" key="1">
    <citation type="submission" date="2020-08" db="EMBL/GenBank/DDBJ databases">
        <title>Genomic Encyclopedia of Type Strains, Phase IV (KMG-IV): sequencing the most valuable type-strain genomes for metagenomic binning, comparative biology and taxonomic classification.</title>
        <authorList>
            <person name="Goeker M."/>
        </authorList>
    </citation>
    <scope>NUCLEOTIDE SEQUENCE [LARGE SCALE GENOMIC DNA]</scope>
    <source>
        <strain evidence="1 2">DSM 23240</strain>
    </source>
</reference>